<dbReference type="InterPro" id="IPR000524">
    <property type="entry name" value="Tscrpt_reg_HTH_GntR"/>
</dbReference>
<dbReference type="Gene3D" id="1.20.120.530">
    <property type="entry name" value="GntR ligand-binding domain-like"/>
    <property type="match status" value="1"/>
</dbReference>
<evidence type="ECO:0000313" key="7">
    <source>
        <dbReference type="Proteomes" id="UP000818266"/>
    </source>
</evidence>
<dbReference type="SUPFAM" id="SSF48008">
    <property type="entry name" value="GntR ligand-binding domain-like"/>
    <property type="match status" value="1"/>
</dbReference>
<sequence length="247" mass="26747">MVDTSERLQRATPGAGPRARASRSAADRVLATLRAEIVDGTLTPGTPLTEAQQAERLGVSRTPVREALARLIADGLVEERGPRTLLVSSINPDDVVALFELRTTLDEQAARLAARRATHDDRAEFRALAARFGSVTVEFLRDDDTSRHGYYALVAAFDAAIDTALGGRSTYLAAAIESVRLHLARVRRLARDDDARLLTAAAEHRAIADAIADGDPERAVAATRLHLHNALTSIQSHLTSHDRQENP</sequence>
<dbReference type="InterPro" id="IPR036388">
    <property type="entry name" value="WH-like_DNA-bd_sf"/>
</dbReference>
<organism evidence="6 7">
    <name type="scientific">Microcella pacifica</name>
    <dbReference type="NCBI Taxonomy" id="2591847"/>
    <lineage>
        <taxon>Bacteria</taxon>
        <taxon>Bacillati</taxon>
        <taxon>Actinomycetota</taxon>
        <taxon>Actinomycetes</taxon>
        <taxon>Micrococcales</taxon>
        <taxon>Microbacteriaceae</taxon>
        <taxon>Microcella</taxon>
    </lineage>
</organism>
<keyword evidence="2" id="KW-0238">DNA-binding</keyword>
<name>A0A9E5MK56_9MICO</name>
<dbReference type="RefSeq" id="WP_152582210.1">
    <property type="nucleotide sequence ID" value="NZ_VIKT02000003.1"/>
</dbReference>
<dbReference type="PROSITE" id="PS50949">
    <property type="entry name" value="HTH_GNTR"/>
    <property type="match status" value="1"/>
</dbReference>
<dbReference type="GO" id="GO:0003700">
    <property type="term" value="F:DNA-binding transcription factor activity"/>
    <property type="evidence" value="ECO:0007669"/>
    <property type="project" value="InterPro"/>
</dbReference>
<dbReference type="CDD" id="cd07377">
    <property type="entry name" value="WHTH_GntR"/>
    <property type="match status" value="1"/>
</dbReference>
<dbReference type="PANTHER" id="PTHR43537">
    <property type="entry name" value="TRANSCRIPTIONAL REGULATOR, GNTR FAMILY"/>
    <property type="match status" value="1"/>
</dbReference>
<dbReference type="PANTHER" id="PTHR43537:SF49">
    <property type="entry name" value="TRANSCRIPTIONAL REGULATORY PROTEIN"/>
    <property type="match status" value="1"/>
</dbReference>
<dbReference type="Gene3D" id="1.10.10.10">
    <property type="entry name" value="Winged helix-like DNA-binding domain superfamily/Winged helix DNA-binding domain"/>
    <property type="match status" value="1"/>
</dbReference>
<dbReference type="SMART" id="SM00345">
    <property type="entry name" value="HTH_GNTR"/>
    <property type="match status" value="1"/>
</dbReference>
<evidence type="ECO:0000256" key="3">
    <source>
        <dbReference type="ARBA" id="ARBA00023163"/>
    </source>
</evidence>
<evidence type="ECO:0000256" key="4">
    <source>
        <dbReference type="SAM" id="MobiDB-lite"/>
    </source>
</evidence>
<feature type="domain" description="HTH gntR-type" evidence="5">
    <location>
        <begin position="23"/>
        <end position="90"/>
    </location>
</feature>
<dbReference type="Pfam" id="PF07729">
    <property type="entry name" value="FCD"/>
    <property type="match status" value="1"/>
</dbReference>
<evidence type="ECO:0000259" key="5">
    <source>
        <dbReference type="PROSITE" id="PS50949"/>
    </source>
</evidence>
<dbReference type="OrthoDB" id="8680240at2"/>
<dbReference type="InterPro" id="IPR011711">
    <property type="entry name" value="GntR_C"/>
</dbReference>
<comment type="caution">
    <text evidence="6">The sequence shown here is derived from an EMBL/GenBank/DDBJ whole genome shotgun (WGS) entry which is preliminary data.</text>
</comment>
<reference evidence="6 7" key="1">
    <citation type="submission" date="2020-03" db="EMBL/GenBank/DDBJ databases">
        <title>Chryseoglobus sp. isolated from a deep-sea seamount.</title>
        <authorList>
            <person name="Zhang D.-C."/>
        </authorList>
    </citation>
    <scope>NUCLEOTIDE SEQUENCE [LARGE SCALE GENOMIC DNA]</scope>
    <source>
        <strain evidence="6 7">KN1116</strain>
    </source>
</reference>
<dbReference type="SUPFAM" id="SSF46785">
    <property type="entry name" value="Winged helix' DNA-binding domain"/>
    <property type="match status" value="1"/>
</dbReference>
<dbReference type="InterPro" id="IPR008920">
    <property type="entry name" value="TF_FadR/GntR_C"/>
</dbReference>
<protein>
    <submittedName>
        <fullName evidence="6">GntR family transcriptional regulator</fullName>
    </submittedName>
</protein>
<dbReference type="SMART" id="SM00895">
    <property type="entry name" value="FCD"/>
    <property type="match status" value="1"/>
</dbReference>
<keyword evidence="1" id="KW-0805">Transcription regulation</keyword>
<dbReference type="EMBL" id="VIKT02000003">
    <property type="protein sequence ID" value="NHF62206.1"/>
    <property type="molecule type" value="Genomic_DNA"/>
</dbReference>
<gene>
    <name evidence="6" type="ORF">FK219_002945</name>
</gene>
<keyword evidence="7" id="KW-1185">Reference proteome</keyword>
<dbReference type="Proteomes" id="UP000818266">
    <property type="component" value="Unassembled WGS sequence"/>
</dbReference>
<proteinExistence type="predicted"/>
<dbReference type="AlphaFoldDB" id="A0A9E5MK56"/>
<evidence type="ECO:0000313" key="6">
    <source>
        <dbReference type="EMBL" id="NHF62206.1"/>
    </source>
</evidence>
<dbReference type="GO" id="GO:0003677">
    <property type="term" value="F:DNA binding"/>
    <property type="evidence" value="ECO:0007669"/>
    <property type="project" value="UniProtKB-KW"/>
</dbReference>
<feature type="region of interest" description="Disordered" evidence="4">
    <location>
        <begin position="1"/>
        <end position="24"/>
    </location>
</feature>
<accession>A0A9E5MK56</accession>
<dbReference type="PRINTS" id="PR00035">
    <property type="entry name" value="HTHGNTR"/>
</dbReference>
<dbReference type="Pfam" id="PF00392">
    <property type="entry name" value="GntR"/>
    <property type="match status" value="1"/>
</dbReference>
<evidence type="ECO:0000256" key="2">
    <source>
        <dbReference type="ARBA" id="ARBA00023125"/>
    </source>
</evidence>
<keyword evidence="3" id="KW-0804">Transcription</keyword>
<feature type="compositionally biased region" description="Low complexity" evidence="4">
    <location>
        <begin position="10"/>
        <end position="24"/>
    </location>
</feature>
<evidence type="ECO:0000256" key="1">
    <source>
        <dbReference type="ARBA" id="ARBA00023015"/>
    </source>
</evidence>
<dbReference type="InterPro" id="IPR036390">
    <property type="entry name" value="WH_DNA-bd_sf"/>
</dbReference>